<keyword evidence="1" id="KW-0238">DNA-binding</keyword>
<reference evidence="2" key="1">
    <citation type="submission" date="2020-05" db="EMBL/GenBank/DDBJ databases">
        <authorList>
            <person name="Chiriac C."/>
            <person name="Salcher M."/>
            <person name="Ghai R."/>
            <person name="Kavagutti S V."/>
        </authorList>
    </citation>
    <scope>NUCLEOTIDE SEQUENCE</scope>
</reference>
<organism evidence="2">
    <name type="scientific">freshwater metagenome</name>
    <dbReference type="NCBI Taxonomy" id="449393"/>
    <lineage>
        <taxon>unclassified sequences</taxon>
        <taxon>metagenomes</taxon>
        <taxon>ecological metagenomes</taxon>
    </lineage>
</organism>
<dbReference type="InterPro" id="IPR000944">
    <property type="entry name" value="Tscrpt_reg_Rrf2"/>
</dbReference>
<dbReference type="NCBIfam" id="TIGR00738">
    <property type="entry name" value="rrf2_super"/>
    <property type="match status" value="1"/>
</dbReference>
<evidence type="ECO:0000256" key="1">
    <source>
        <dbReference type="ARBA" id="ARBA00023125"/>
    </source>
</evidence>
<dbReference type="InterPro" id="IPR030489">
    <property type="entry name" value="TR_Rrf2-type_CS"/>
</dbReference>
<dbReference type="InterPro" id="IPR036390">
    <property type="entry name" value="WH_DNA-bd_sf"/>
</dbReference>
<dbReference type="GO" id="GO:0003700">
    <property type="term" value="F:DNA-binding transcription factor activity"/>
    <property type="evidence" value="ECO:0007669"/>
    <property type="project" value="TreeGrafter"/>
</dbReference>
<proteinExistence type="predicted"/>
<dbReference type="AlphaFoldDB" id="A0A6J7FXF6"/>
<dbReference type="PROSITE" id="PS01332">
    <property type="entry name" value="HTH_RRF2_1"/>
    <property type="match status" value="1"/>
</dbReference>
<dbReference type="PANTHER" id="PTHR33221:SF5">
    <property type="entry name" value="HTH-TYPE TRANSCRIPTIONAL REGULATOR ISCR"/>
    <property type="match status" value="1"/>
</dbReference>
<evidence type="ECO:0000313" key="2">
    <source>
        <dbReference type="EMBL" id="CAB4897895.1"/>
    </source>
</evidence>
<protein>
    <submittedName>
        <fullName evidence="2">Unannotated protein</fullName>
    </submittedName>
</protein>
<sequence>MISITAKSPYAVQALTELGRAGGVTTPVPVAELARRREIPGQFLEQLFATLRRAGLLRSQRGVHGGYVLTRDAREITVLEVVEMLDGPLGQDSTGVFAEVAEAARAVLAGTTIQDVIDREAREQGQTMYWI</sequence>
<dbReference type="Pfam" id="PF02082">
    <property type="entry name" value="Rrf2"/>
    <property type="match status" value="1"/>
</dbReference>
<dbReference type="SUPFAM" id="SSF46785">
    <property type="entry name" value="Winged helix' DNA-binding domain"/>
    <property type="match status" value="1"/>
</dbReference>
<dbReference type="GO" id="GO:0005829">
    <property type="term" value="C:cytosol"/>
    <property type="evidence" value="ECO:0007669"/>
    <property type="project" value="TreeGrafter"/>
</dbReference>
<dbReference type="EMBL" id="CAFBMK010000013">
    <property type="protein sequence ID" value="CAB4897895.1"/>
    <property type="molecule type" value="Genomic_DNA"/>
</dbReference>
<dbReference type="Gene3D" id="1.10.10.10">
    <property type="entry name" value="Winged helix-like DNA-binding domain superfamily/Winged helix DNA-binding domain"/>
    <property type="match status" value="1"/>
</dbReference>
<gene>
    <name evidence="2" type="ORF">UFOPK3564_00402</name>
</gene>
<dbReference type="InterPro" id="IPR036388">
    <property type="entry name" value="WH-like_DNA-bd_sf"/>
</dbReference>
<name>A0A6J7FXF6_9ZZZZ</name>
<dbReference type="GO" id="GO:0003677">
    <property type="term" value="F:DNA binding"/>
    <property type="evidence" value="ECO:0007669"/>
    <property type="project" value="UniProtKB-KW"/>
</dbReference>
<dbReference type="PANTHER" id="PTHR33221">
    <property type="entry name" value="WINGED HELIX-TURN-HELIX TRANSCRIPTIONAL REGULATOR, RRF2 FAMILY"/>
    <property type="match status" value="1"/>
</dbReference>
<dbReference type="PROSITE" id="PS51197">
    <property type="entry name" value="HTH_RRF2_2"/>
    <property type="match status" value="1"/>
</dbReference>
<accession>A0A6J7FXF6</accession>